<feature type="binding site" evidence="4">
    <location>
        <begin position="178"/>
        <end position="181"/>
    </location>
    <ligand>
        <name>substrate</name>
    </ligand>
</feature>
<dbReference type="InterPro" id="IPR041698">
    <property type="entry name" value="Methyltransf_25"/>
</dbReference>
<keyword evidence="8" id="KW-1185">Reference proteome</keyword>
<dbReference type="Pfam" id="PF13649">
    <property type="entry name" value="Methyltransf_25"/>
    <property type="match status" value="1"/>
</dbReference>
<keyword evidence="1 4" id="KW-0489">Methyltransferase</keyword>
<dbReference type="EMBL" id="CP011546">
    <property type="protein sequence ID" value="AKK10890.1"/>
    <property type="molecule type" value="Genomic_DNA"/>
</dbReference>
<comment type="function">
    <text evidence="4">Methylates the class 1 translation termination release factors RF1/PrfA and RF2/PrfB on the glutamine residue of the universally conserved GGQ motif.</text>
</comment>
<evidence type="ECO:0000256" key="1">
    <source>
        <dbReference type="ARBA" id="ARBA00022603"/>
    </source>
</evidence>
<dbReference type="NCBIfam" id="TIGR03534">
    <property type="entry name" value="RF_mod_PrmC"/>
    <property type="match status" value="1"/>
</dbReference>
<dbReference type="Pfam" id="PF17827">
    <property type="entry name" value="PrmC_N"/>
    <property type="match status" value="1"/>
</dbReference>
<keyword evidence="2 4" id="KW-0808">Transferase</keyword>
<evidence type="ECO:0000256" key="3">
    <source>
        <dbReference type="ARBA" id="ARBA00022691"/>
    </source>
</evidence>
<feature type="domain" description="Methyltransferase" evidence="5">
    <location>
        <begin position="110"/>
        <end position="178"/>
    </location>
</feature>
<dbReference type="STRING" id="1072256.CUTER_04425"/>
<feature type="binding site" evidence="4">
    <location>
        <position position="137"/>
    </location>
    <ligand>
        <name>S-adenosyl-L-methionine</name>
        <dbReference type="ChEBI" id="CHEBI:59789"/>
    </ligand>
</feature>
<proteinExistence type="inferred from homology"/>
<dbReference type="OrthoDB" id="9800643at2"/>
<dbReference type="Proteomes" id="UP000035548">
    <property type="component" value="Chromosome"/>
</dbReference>
<comment type="similarity">
    <text evidence="4">Belongs to the protein N5-glutamine methyltransferase family. PrmC subfamily.</text>
</comment>
<dbReference type="InterPro" id="IPR004556">
    <property type="entry name" value="HemK-like"/>
</dbReference>
<keyword evidence="3 4" id="KW-0949">S-adenosyl-L-methionine</keyword>
<dbReference type="HAMAP" id="MF_02126">
    <property type="entry name" value="RF_methyltr_PrmC"/>
    <property type="match status" value="1"/>
</dbReference>
<dbReference type="InterPro" id="IPR040758">
    <property type="entry name" value="PrmC_N"/>
</dbReference>
<dbReference type="NCBIfam" id="TIGR00536">
    <property type="entry name" value="hemK_fam"/>
    <property type="match status" value="1"/>
</dbReference>
<dbReference type="Gene3D" id="1.10.8.10">
    <property type="entry name" value="DNA helicase RuvA subunit, C-terminal domain"/>
    <property type="match status" value="1"/>
</dbReference>
<gene>
    <name evidence="4 7" type="primary">prmC</name>
    <name evidence="7" type="ORF">CUTER_04425</name>
</gene>
<evidence type="ECO:0000259" key="6">
    <source>
        <dbReference type="Pfam" id="PF17827"/>
    </source>
</evidence>
<comment type="catalytic activity">
    <reaction evidence="4">
        <text>L-glutaminyl-[peptide chain release factor] + S-adenosyl-L-methionine = N(5)-methyl-L-glutaminyl-[peptide chain release factor] + S-adenosyl-L-homocysteine + H(+)</text>
        <dbReference type="Rhea" id="RHEA:42896"/>
        <dbReference type="Rhea" id="RHEA-COMP:10271"/>
        <dbReference type="Rhea" id="RHEA-COMP:10272"/>
        <dbReference type="ChEBI" id="CHEBI:15378"/>
        <dbReference type="ChEBI" id="CHEBI:30011"/>
        <dbReference type="ChEBI" id="CHEBI:57856"/>
        <dbReference type="ChEBI" id="CHEBI:59789"/>
        <dbReference type="ChEBI" id="CHEBI:61891"/>
        <dbReference type="EC" id="2.1.1.297"/>
    </reaction>
</comment>
<accession>A0A0G3HDU3</accession>
<dbReference type="PROSITE" id="PS00092">
    <property type="entry name" value="N6_MTASE"/>
    <property type="match status" value="1"/>
</dbReference>
<comment type="caution">
    <text evidence="4">Lacks conserved residue(s) required for the propagation of feature annotation.</text>
</comment>
<dbReference type="EC" id="2.1.1.297" evidence="4"/>
<reference evidence="7 8" key="1">
    <citation type="journal article" date="2015" name="Genome Announc.">
        <title>Virulence Factor Genes Detected in the Complete Genome Sequence of Corynebacterium uterequi DSM 45634, Isolated from the Uterus of a Maiden Mare.</title>
        <authorList>
            <person name="Ruckert C."/>
            <person name="Kriete M."/>
            <person name="Jaenicke S."/>
            <person name="Winkler A."/>
            <person name="Tauch A."/>
        </authorList>
    </citation>
    <scope>NUCLEOTIDE SEQUENCE [LARGE SCALE GENOMIC DNA]</scope>
    <source>
        <strain evidence="7 8">DSM 45634</strain>
    </source>
</reference>
<dbReference type="CDD" id="cd02440">
    <property type="entry name" value="AdoMet_MTases"/>
    <property type="match status" value="1"/>
</dbReference>
<dbReference type="PANTHER" id="PTHR18895:SF74">
    <property type="entry name" value="MTRF1L RELEASE FACTOR GLUTAMINE METHYLTRANSFERASE"/>
    <property type="match status" value="1"/>
</dbReference>
<dbReference type="GO" id="GO:0032259">
    <property type="term" value="P:methylation"/>
    <property type="evidence" value="ECO:0007669"/>
    <property type="project" value="UniProtKB-KW"/>
</dbReference>
<organism evidence="7 8">
    <name type="scientific">Corynebacterium uterequi</name>
    <dbReference type="NCBI Taxonomy" id="1072256"/>
    <lineage>
        <taxon>Bacteria</taxon>
        <taxon>Bacillati</taxon>
        <taxon>Actinomycetota</taxon>
        <taxon>Actinomycetes</taxon>
        <taxon>Mycobacteriales</taxon>
        <taxon>Corynebacteriaceae</taxon>
        <taxon>Corynebacterium</taxon>
    </lineage>
</organism>
<dbReference type="SUPFAM" id="SSF53335">
    <property type="entry name" value="S-adenosyl-L-methionine-dependent methyltransferases"/>
    <property type="match status" value="1"/>
</dbReference>
<protein>
    <recommendedName>
        <fullName evidence="4">Release factor glutamine methyltransferase</fullName>
        <shortName evidence="4">RF MTase</shortName>
        <ecNumber evidence="4">2.1.1.297</ecNumber>
    </recommendedName>
    <alternativeName>
        <fullName evidence="4">N5-glutamine methyltransferase PrmC</fullName>
    </alternativeName>
    <alternativeName>
        <fullName evidence="4">Protein-(glutamine-N5) MTase PrmC</fullName>
    </alternativeName>
    <alternativeName>
        <fullName evidence="4">Protein-glutamine N-methyltransferase PrmC</fullName>
    </alternativeName>
</protein>
<evidence type="ECO:0000256" key="2">
    <source>
        <dbReference type="ARBA" id="ARBA00022679"/>
    </source>
</evidence>
<dbReference type="InterPro" id="IPR002052">
    <property type="entry name" value="DNA_methylase_N6_adenine_CS"/>
</dbReference>
<evidence type="ECO:0000313" key="7">
    <source>
        <dbReference type="EMBL" id="AKK10890.1"/>
    </source>
</evidence>
<evidence type="ECO:0000313" key="8">
    <source>
        <dbReference type="Proteomes" id="UP000035548"/>
    </source>
</evidence>
<feature type="binding site" evidence="4">
    <location>
        <position position="178"/>
    </location>
    <ligand>
        <name>S-adenosyl-L-methionine</name>
        <dbReference type="ChEBI" id="CHEBI:59789"/>
    </ligand>
</feature>
<dbReference type="InterPro" id="IPR029063">
    <property type="entry name" value="SAM-dependent_MTases_sf"/>
</dbReference>
<dbReference type="InterPro" id="IPR050320">
    <property type="entry name" value="N5-glutamine_MTase"/>
</dbReference>
<dbReference type="PATRIC" id="fig|1072256.5.peg.879"/>
<dbReference type="GO" id="GO:0003676">
    <property type="term" value="F:nucleic acid binding"/>
    <property type="evidence" value="ECO:0007669"/>
    <property type="project" value="InterPro"/>
</dbReference>
<reference evidence="8" key="2">
    <citation type="submission" date="2015-05" db="EMBL/GenBank/DDBJ databases">
        <title>Complete genome sequence of Corynebacterium uterequi DSM 45634, isolated from the uterus of a maiden mare.</title>
        <authorList>
            <person name="Ruckert C."/>
            <person name="Albersmeier A."/>
            <person name="Winkler A."/>
            <person name="Tauch A."/>
        </authorList>
    </citation>
    <scope>NUCLEOTIDE SEQUENCE [LARGE SCALE GENOMIC DNA]</scope>
    <source>
        <strain evidence="8">DSM 45634</strain>
    </source>
</reference>
<sequence>MILRDALAAGAARLAAAGCPSPEVDARLLAAHLLGVPALSMDRWGPAPAGFDELIERRVAREPLQHITGSAAFGHLDLAVGPGVFIPRPETELLADWAVTHAKRRAAPVVVDLCTGSGAIAQYVASMCPDATVVGVDASASALEFARRNAPDVTLVQADVRELILPELHGRVDVVVSNPPYVPLDDGLEPEVYHDPPEAVFSGADGMDLIRAFMPLVVALAAPGAVVGVEHDDSTSAAVVDTFRDAGLVNVEAMTDLAGRPRFVTAAKV</sequence>
<feature type="domain" description="Release factor glutamine methyltransferase N-terminal" evidence="6">
    <location>
        <begin position="5"/>
        <end position="69"/>
    </location>
</feature>
<dbReference type="AlphaFoldDB" id="A0A0G3HDU3"/>
<dbReference type="PANTHER" id="PTHR18895">
    <property type="entry name" value="HEMK METHYLTRANSFERASE"/>
    <property type="match status" value="1"/>
</dbReference>
<dbReference type="KEGG" id="cut:CUTER_04425"/>
<evidence type="ECO:0000256" key="4">
    <source>
        <dbReference type="HAMAP-Rule" id="MF_02126"/>
    </source>
</evidence>
<name>A0A0G3HDU3_9CORY</name>
<dbReference type="InterPro" id="IPR019874">
    <property type="entry name" value="RF_methyltr_PrmC"/>
</dbReference>
<dbReference type="Gene3D" id="3.40.50.150">
    <property type="entry name" value="Vaccinia Virus protein VP39"/>
    <property type="match status" value="1"/>
</dbReference>
<dbReference type="GO" id="GO:0102559">
    <property type="term" value="F:peptide chain release factor N(5)-glutamine methyltransferase activity"/>
    <property type="evidence" value="ECO:0007669"/>
    <property type="project" value="UniProtKB-EC"/>
</dbReference>
<evidence type="ECO:0000259" key="5">
    <source>
        <dbReference type="Pfam" id="PF13649"/>
    </source>
</evidence>